<evidence type="ECO:0008006" key="2">
    <source>
        <dbReference type="Google" id="ProtNLM"/>
    </source>
</evidence>
<dbReference type="AlphaFoldDB" id="X1GBV6"/>
<evidence type="ECO:0000313" key="1">
    <source>
        <dbReference type="EMBL" id="GAH42315.1"/>
    </source>
</evidence>
<reference evidence="1" key="1">
    <citation type="journal article" date="2014" name="Front. Microbiol.">
        <title>High frequency of phylogenetically diverse reductive dehalogenase-homologous genes in deep subseafloor sedimentary metagenomes.</title>
        <authorList>
            <person name="Kawai M."/>
            <person name="Futagami T."/>
            <person name="Toyoda A."/>
            <person name="Takaki Y."/>
            <person name="Nishi S."/>
            <person name="Hori S."/>
            <person name="Arai W."/>
            <person name="Tsubouchi T."/>
            <person name="Morono Y."/>
            <person name="Uchiyama I."/>
            <person name="Ito T."/>
            <person name="Fujiyama A."/>
            <person name="Inagaki F."/>
            <person name="Takami H."/>
        </authorList>
    </citation>
    <scope>NUCLEOTIDE SEQUENCE</scope>
    <source>
        <strain evidence="1">Expedition CK06-06</strain>
    </source>
</reference>
<organism evidence="1">
    <name type="scientific">marine sediment metagenome</name>
    <dbReference type="NCBI Taxonomy" id="412755"/>
    <lineage>
        <taxon>unclassified sequences</taxon>
        <taxon>metagenomes</taxon>
        <taxon>ecological metagenomes</taxon>
    </lineage>
</organism>
<protein>
    <recommendedName>
        <fullName evidence="2">HTH HARE-type domain-containing protein</fullName>
    </recommendedName>
</protein>
<dbReference type="EMBL" id="BARU01008520">
    <property type="protein sequence ID" value="GAH42315.1"/>
    <property type="molecule type" value="Genomic_DNA"/>
</dbReference>
<proteinExistence type="predicted"/>
<comment type="caution">
    <text evidence="1">The sequence shown here is derived from an EMBL/GenBank/DDBJ whole genome shotgun (WGS) entry which is preliminary data.</text>
</comment>
<name>X1GBV6_9ZZZZ</name>
<accession>X1GBV6</accession>
<gene>
    <name evidence="1" type="ORF">S03H2_16647</name>
</gene>
<sequence length="93" mass="10460">MIITHAEEIVRAVASLIKEKQTPFARADVRDKLGTSPEEWLYGYTAIFQGMRVDHPGGAPSVGSKFEGVFKRVGYGIYELTEYGEKLIKEYDC</sequence>